<name>A3LWY6_PICST</name>
<dbReference type="Pfam" id="PF07690">
    <property type="entry name" value="MFS_1"/>
    <property type="match status" value="1"/>
</dbReference>
<dbReference type="GeneID" id="4840337"/>
<evidence type="ECO:0000313" key="8">
    <source>
        <dbReference type="EMBL" id="ABN67714.2"/>
    </source>
</evidence>
<dbReference type="KEGG" id="pic:PICST_48956"/>
<keyword evidence="4 7" id="KW-1133">Transmembrane helix</keyword>
<dbReference type="PANTHER" id="PTHR43791">
    <property type="entry name" value="PERMEASE-RELATED"/>
    <property type="match status" value="1"/>
</dbReference>
<dbReference type="GO" id="GO:0016020">
    <property type="term" value="C:membrane"/>
    <property type="evidence" value="ECO:0007669"/>
    <property type="project" value="UniProtKB-SubCell"/>
</dbReference>
<proteinExistence type="inferred from homology"/>
<evidence type="ECO:0000256" key="1">
    <source>
        <dbReference type="ARBA" id="ARBA00004141"/>
    </source>
</evidence>
<dbReference type="GO" id="GO:0022857">
    <property type="term" value="F:transmembrane transporter activity"/>
    <property type="evidence" value="ECO:0007669"/>
    <property type="project" value="InterPro"/>
</dbReference>
<gene>
    <name evidence="8" type="primary">SEO2</name>
    <name evidence="8" type="ORF">PICST_48956</name>
</gene>
<organism evidence="8 9">
    <name type="scientific">Scheffersomyces stipitis (strain ATCC 58785 / CBS 6054 / NBRC 10063 / NRRL Y-11545)</name>
    <name type="common">Yeast</name>
    <name type="synonym">Pichia stipitis</name>
    <dbReference type="NCBI Taxonomy" id="322104"/>
    <lineage>
        <taxon>Eukaryota</taxon>
        <taxon>Fungi</taxon>
        <taxon>Dikarya</taxon>
        <taxon>Ascomycota</taxon>
        <taxon>Saccharomycotina</taxon>
        <taxon>Pichiomycetes</taxon>
        <taxon>Debaryomycetaceae</taxon>
        <taxon>Scheffersomyces</taxon>
    </lineage>
</organism>
<evidence type="ECO:0000313" key="9">
    <source>
        <dbReference type="Proteomes" id="UP000002258"/>
    </source>
</evidence>
<evidence type="ECO:0000256" key="6">
    <source>
        <dbReference type="ARBA" id="ARBA00037968"/>
    </source>
</evidence>
<protein>
    <submittedName>
        <fullName evidence="8">Suppressor of Sulfoxyde Ethionine resistance</fullName>
    </submittedName>
</protein>
<accession>A3LWY6</accession>
<dbReference type="eggNOG" id="KOG2533">
    <property type="taxonomic scope" value="Eukaryota"/>
</dbReference>
<dbReference type="Proteomes" id="UP000002258">
    <property type="component" value="Chromosome 6"/>
</dbReference>
<evidence type="ECO:0000256" key="3">
    <source>
        <dbReference type="ARBA" id="ARBA00022692"/>
    </source>
</evidence>
<dbReference type="FunFam" id="1.20.1250.20:FF:000065">
    <property type="entry name" value="Putative MFS pantothenate transporter"/>
    <property type="match status" value="1"/>
</dbReference>
<keyword evidence="5 7" id="KW-0472">Membrane</keyword>
<sequence length="552" mass="63679">MKKLPWFIPQYREVNDYESESISLLSNKVGDEASLNSLSENSKDVVDEIVIKEYRDESLRPWWKFFDEYEYRPTPEAGKKQEWWRFRWFSKTLSTEERNLLIKLDLTVGVYALLGYWIKFLDSANLNNAYVTGLKEDIGMKGNDLIDTQVIFLVGNIIFELPWLFLLPRVSLPYVLFGAELIWSFFTLITFKVSTPAMLKAFRFIIGSAEAPFFVIFHYSAASWYKPTEIGTIGAIFYCGQFIGVLTSGFLQGAASTIQGNLKGWQYMFIIDGSISLFVAILTLFLQPGTPSRCYSIWLTDDEIRLGRKRMKENGTDMSHDVKSFFDKQTWKKIITSWQFWVLSFLQMFGFNTNNTSSGSFALWLKSLDRYSPKKLNDLTTIPPALGLIWIMIVCVGADITGKRFGMVFFSFIMNFISNIILAVWNVPESAKWAGFYLSYWSWSQSSVFNPLISDILRHDSNQRAIEWMIIYIMGLQSSAWVSRLAFPTVDAPRFLAGFTTCAVLSLAFNLLLIVAYFFYKRDERKSAIKNGIYVYNSTKGETPEFIQMHKQ</sequence>
<keyword evidence="3 7" id="KW-0812">Transmembrane</keyword>
<dbReference type="Gene3D" id="1.20.1250.20">
    <property type="entry name" value="MFS general substrate transporter like domains"/>
    <property type="match status" value="1"/>
</dbReference>
<dbReference type="OMA" id="CAILIKW"/>
<keyword evidence="9" id="KW-1185">Reference proteome</keyword>
<feature type="non-terminal residue" evidence="8">
    <location>
        <position position="552"/>
    </location>
</feature>
<comment type="similarity">
    <text evidence="6">Belongs to the major facilitator superfamily. Allantoate permease family.</text>
</comment>
<dbReference type="EMBL" id="CP000500">
    <property type="protein sequence ID" value="ABN67714.2"/>
    <property type="molecule type" value="Genomic_DNA"/>
</dbReference>
<feature type="transmembrane region" description="Helical" evidence="7">
    <location>
        <begin position="233"/>
        <end position="255"/>
    </location>
</feature>
<dbReference type="PANTHER" id="PTHR43791:SF15">
    <property type="entry name" value="TRANSPORTER SEO1-RELATED"/>
    <property type="match status" value="1"/>
</dbReference>
<evidence type="ECO:0000256" key="4">
    <source>
        <dbReference type="ARBA" id="ARBA00022989"/>
    </source>
</evidence>
<evidence type="ECO:0000256" key="7">
    <source>
        <dbReference type="SAM" id="Phobius"/>
    </source>
</evidence>
<keyword evidence="2" id="KW-0813">Transport</keyword>
<dbReference type="AlphaFoldDB" id="A3LWY6"/>
<feature type="transmembrane region" description="Helical" evidence="7">
    <location>
        <begin position="174"/>
        <end position="195"/>
    </location>
</feature>
<feature type="transmembrane region" description="Helical" evidence="7">
    <location>
        <begin position="407"/>
        <end position="427"/>
    </location>
</feature>
<dbReference type="SUPFAM" id="SSF103473">
    <property type="entry name" value="MFS general substrate transporter"/>
    <property type="match status" value="1"/>
</dbReference>
<dbReference type="InterPro" id="IPR011701">
    <property type="entry name" value="MFS"/>
</dbReference>
<comment type="subcellular location">
    <subcellularLocation>
        <location evidence="1">Membrane</location>
        <topology evidence="1">Multi-pass membrane protein</topology>
    </subcellularLocation>
</comment>
<feature type="transmembrane region" description="Helical" evidence="7">
    <location>
        <begin position="267"/>
        <end position="286"/>
    </location>
</feature>
<feature type="transmembrane region" description="Helical" evidence="7">
    <location>
        <begin position="495"/>
        <end position="520"/>
    </location>
</feature>
<feature type="transmembrane region" description="Helical" evidence="7">
    <location>
        <begin position="150"/>
        <end position="167"/>
    </location>
</feature>
<reference evidence="8 9" key="1">
    <citation type="journal article" date="2007" name="Nat. Biotechnol.">
        <title>Genome sequence of the lignocellulose-bioconverting and xylose-fermenting yeast Pichia stipitis.</title>
        <authorList>
            <person name="Jeffries T.W."/>
            <person name="Grigoriev I.V."/>
            <person name="Grimwood J."/>
            <person name="Laplaza J.M."/>
            <person name="Aerts A."/>
            <person name="Salamov A."/>
            <person name="Schmutz J."/>
            <person name="Lindquist E."/>
            <person name="Dehal P."/>
            <person name="Shapiro H."/>
            <person name="Jin Y.S."/>
            <person name="Passoth V."/>
            <person name="Richardson P.M."/>
        </authorList>
    </citation>
    <scope>NUCLEOTIDE SEQUENCE [LARGE SCALE GENOMIC DNA]</scope>
    <source>
        <strain evidence="9">ATCC 58785 / CBS 6054 / NBRC 10063 / NRRL Y-11545</strain>
    </source>
</reference>
<dbReference type="InterPro" id="IPR036259">
    <property type="entry name" value="MFS_trans_sf"/>
</dbReference>
<dbReference type="RefSeq" id="XP_001385743.2">
    <property type="nucleotide sequence ID" value="XM_001385706.1"/>
</dbReference>
<feature type="transmembrane region" description="Helical" evidence="7">
    <location>
        <begin position="381"/>
        <end position="400"/>
    </location>
</feature>
<feature type="transmembrane region" description="Helical" evidence="7">
    <location>
        <begin position="334"/>
        <end position="351"/>
    </location>
</feature>
<evidence type="ECO:0000256" key="5">
    <source>
        <dbReference type="ARBA" id="ARBA00023136"/>
    </source>
</evidence>
<feature type="transmembrane region" description="Helical" evidence="7">
    <location>
        <begin position="201"/>
        <end position="221"/>
    </location>
</feature>
<evidence type="ECO:0000256" key="2">
    <source>
        <dbReference type="ARBA" id="ARBA00022448"/>
    </source>
</evidence>
<feature type="transmembrane region" description="Helical" evidence="7">
    <location>
        <begin position="100"/>
        <end position="118"/>
    </location>
</feature>
<dbReference type="HOGENOM" id="CLU_001265_4_2_1"/>
<dbReference type="InParanoid" id="A3LWY6"/>
<dbReference type="OrthoDB" id="3639251at2759"/>